<sequence>MSVVGSNCTQKITDYDGNHEINLNSELRAVENFFERVPSSGDENSLGIADHDGGLKSEIRAILNFVEEVPNCLGDENALGIEPEVECGHTQRITDHDDDFDIDLNSKLRAVKK</sequence>
<dbReference type="EMBL" id="JANJYJ010000007">
    <property type="protein sequence ID" value="KAK3199530.1"/>
    <property type="molecule type" value="Genomic_DNA"/>
</dbReference>
<protein>
    <submittedName>
        <fullName evidence="1">Uncharacterized protein</fullName>
    </submittedName>
</protein>
<gene>
    <name evidence="1" type="ORF">Dsin_022945</name>
</gene>
<dbReference type="Proteomes" id="UP001281410">
    <property type="component" value="Unassembled WGS sequence"/>
</dbReference>
<keyword evidence="2" id="KW-1185">Reference proteome</keyword>
<reference evidence="1" key="1">
    <citation type="journal article" date="2023" name="Plant J.">
        <title>Genome sequences and population genomics provide insights into the demographic history, inbreeding, and mutation load of two 'living fossil' tree species of Dipteronia.</title>
        <authorList>
            <person name="Feng Y."/>
            <person name="Comes H.P."/>
            <person name="Chen J."/>
            <person name="Zhu S."/>
            <person name="Lu R."/>
            <person name="Zhang X."/>
            <person name="Li P."/>
            <person name="Qiu J."/>
            <person name="Olsen K.M."/>
            <person name="Qiu Y."/>
        </authorList>
    </citation>
    <scope>NUCLEOTIDE SEQUENCE</scope>
    <source>
        <strain evidence="1">NBL</strain>
    </source>
</reference>
<name>A0AAE0A2G7_9ROSI</name>
<evidence type="ECO:0000313" key="1">
    <source>
        <dbReference type="EMBL" id="KAK3199530.1"/>
    </source>
</evidence>
<evidence type="ECO:0000313" key="2">
    <source>
        <dbReference type="Proteomes" id="UP001281410"/>
    </source>
</evidence>
<dbReference type="AlphaFoldDB" id="A0AAE0A2G7"/>
<accession>A0AAE0A2G7</accession>
<proteinExistence type="predicted"/>
<comment type="caution">
    <text evidence="1">The sequence shown here is derived from an EMBL/GenBank/DDBJ whole genome shotgun (WGS) entry which is preliminary data.</text>
</comment>
<organism evidence="1 2">
    <name type="scientific">Dipteronia sinensis</name>
    <dbReference type="NCBI Taxonomy" id="43782"/>
    <lineage>
        <taxon>Eukaryota</taxon>
        <taxon>Viridiplantae</taxon>
        <taxon>Streptophyta</taxon>
        <taxon>Embryophyta</taxon>
        <taxon>Tracheophyta</taxon>
        <taxon>Spermatophyta</taxon>
        <taxon>Magnoliopsida</taxon>
        <taxon>eudicotyledons</taxon>
        <taxon>Gunneridae</taxon>
        <taxon>Pentapetalae</taxon>
        <taxon>rosids</taxon>
        <taxon>malvids</taxon>
        <taxon>Sapindales</taxon>
        <taxon>Sapindaceae</taxon>
        <taxon>Hippocastanoideae</taxon>
        <taxon>Acereae</taxon>
        <taxon>Dipteronia</taxon>
    </lineage>
</organism>